<reference evidence="4 5" key="1">
    <citation type="submission" date="2018-03" db="EMBL/GenBank/DDBJ databases">
        <title>Genomic Encyclopedia of Archaeal and Bacterial Type Strains, Phase II (KMG-II): from individual species to whole genera.</title>
        <authorList>
            <person name="Goeker M."/>
        </authorList>
    </citation>
    <scope>NUCLEOTIDE SEQUENCE [LARGE SCALE GENOMIC DNA]</scope>
    <source>
        <strain evidence="4 5">DSM 43146</strain>
    </source>
</reference>
<dbReference type="Pfam" id="PF25000">
    <property type="entry name" value="DUF7779"/>
    <property type="match status" value="1"/>
</dbReference>
<dbReference type="NCBIfam" id="NF040586">
    <property type="entry name" value="FxSxx_TPR"/>
    <property type="match status" value="1"/>
</dbReference>
<dbReference type="EMBL" id="PVMZ01000045">
    <property type="protein sequence ID" value="PRX05538.1"/>
    <property type="molecule type" value="Genomic_DNA"/>
</dbReference>
<dbReference type="Pfam" id="PF13374">
    <property type="entry name" value="TPR_10"/>
    <property type="match status" value="2"/>
</dbReference>
<dbReference type="Pfam" id="PF13424">
    <property type="entry name" value="TPR_12"/>
    <property type="match status" value="3"/>
</dbReference>
<accession>A0A2T0JDD1</accession>
<feature type="domain" description="NB-ARC" evidence="2">
    <location>
        <begin position="472"/>
        <end position="609"/>
    </location>
</feature>
<proteinExistence type="predicted"/>
<dbReference type="InterPro" id="IPR047738">
    <property type="entry name" value="SAV_2336-like_N"/>
</dbReference>
<dbReference type="InterPro" id="IPR053137">
    <property type="entry name" value="NLR-like"/>
</dbReference>
<dbReference type="SUPFAM" id="SSF52540">
    <property type="entry name" value="P-loop containing nucleoside triphosphate hydrolases"/>
    <property type="match status" value="1"/>
</dbReference>
<dbReference type="SUPFAM" id="SSF48452">
    <property type="entry name" value="TPR-like"/>
    <property type="match status" value="2"/>
</dbReference>
<dbReference type="InterPro" id="IPR002182">
    <property type="entry name" value="NB-ARC"/>
</dbReference>
<dbReference type="Proteomes" id="UP000239415">
    <property type="component" value="Unassembled WGS sequence"/>
</dbReference>
<name>A0A2T0JDD1_9ACTN</name>
<keyword evidence="5" id="KW-1185">Reference proteome</keyword>
<evidence type="ECO:0000256" key="1">
    <source>
        <dbReference type="SAM" id="MobiDB-lite"/>
    </source>
</evidence>
<evidence type="ECO:0000313" key="5">
    <source>
        <dbReference type="Proteomes" id="UP000239415"/>
    </source>
</evidence>
<feature type="domain" description="DUF7779" evidence="3">
    <location>
        <begin position="687"/>
        <end position="776"/>
    </location>
</feature>
<evidence type="ECO:0000259" key="3">
    <source>
        <dbReference type="Pfam" id="PF25000"/>
    </source>
</evidence>
<feature type="compositionally biased region" description="Basic and acidic residues" evidence="1">
    <location>
        <begin position="210"/>
        <end position="221"/>
    </location>
</feature>
<sequence length="1263" mass="139233">MTTPSADGRPVPALADHAALTEALHRFTPHVSTLSVVVDDSPSMEVWTPTVHAFQDLVASVFDTVDIQLLGSFREPRGRASTPAGQLIMVISDGLAGFWAHSSADQLLHGWGTRVPVAIVDPYPEDLWYRSLLAPRKVQLSAPRIMSPNAELRIREPSEWMSPFDDPVRPTAVVVPLLEMDARWLARWAALVAESAPGWLNAVAHIADPDRPHERADRTDPPESAPAETSADRLVADFRNESSASAFRLATLIASAPPRADLETLRIVQGVLLPGSRPLHLAEVVTSPLLVTGAGGGPTFRPGVREELLSHTAHDDTLRVIEVVAAHFGNQFPRAGSLVRTLRAPDDHPMPRVTASTLEEYQFELTVLRALAGPYQSRADRLQAELAAAGAVATTPPSSRTTTSPLYAGPHLLVGEGASLEDLNDLLQPDAESAVWVNLPPQNTDFTGREDLLDILDFRLRHDRVAAVLSHSLHGMGGVGKSQIAVEYAYRHLNHYDVIWFVPSEQESQIQRSLMELGEHLGLQADAEAGTATQHVQAVLDALAAGAPYSNWLLIFDNAESIEVVERFVPHGGTGKVLVTSRNREWRENSETLEIDVFSRDESIALLRKRNPDLSVEDADRLAAILDDLPLAIAQAATWRATTPMPIGDYYRLLTAKRAELAGREQDPHYEIAVATAWTVALEHLGEVNPGALQLLQACSFMAPEPISQDIFLAARNVAFADEMNRMLQNPTLLNRAIQEIEQYGLARIDYREKTITVQLHRLVREVVVDQLSPEDRSRMQHVAHLLLAGGNPGDPGNAAQRSRYHALLPHLLASDQVACEDAWARQLVLDVIEFLYFLGDHDGCRSLASQAVGRWTTMLGPDDPQVLKAARWLAFLLRIFGEFTEAARINADCLERLRAINGTEDEETLDAMSLVAADRRAAGDFPGALRLDREAYEISKRVFGPNSPNTLIMAHGLGVSLRLMGDFPGAMAVDMDTVRRRIKVLGPRHNLTLLTQNGLTLDIRERGDYIEANRQQERLYERIQGVLNPRHPQTLMAARNLAVSLRRAGKHDNARKLALDTLNELRRRSDNDTPESIACALNYAVDLRENDELDASRRLAESTWQKYRQTLGDAHPYTMYARTNLGIVLRLLGQHDLALEHNQAAFDGLRELLGTRHVLTLTCATNLASDWAARGEHQRAYDLDADTLRRSRELLGSEHPSTLAAALNLAFDLRALGRTDEGDRLFGEVVDAYRRVLGGGHPAITAAQAGMRANCDVDPMPL</sequence>
<dbReference type="InterPro" id="IPR027417">
    <property type="entry name" value="P-loop_NTPase"/>
</dbReference>
<gene>
    <name evidence="4" type="ORF">CLV67_14518</name>
</gene>
<dbReference type="AlphaFoldDB" id="A0A2T0JDD1"/>
<evidence type="ECO:0000313" key="4">
    <source>
        <dbReference type="EMBL" id="PRX05538.1"/>
    </source>
</evidence>
<dbReference type="Gene3D" id="1.25.40.10">
    <property type="entry name" value="Tetratricopeptide repeat domain"/>
    <property type="match status" value="2"/>
</dbReference>
<dbReference type="RefSeq" id="WP_106331095.1">
    <property type="nucleotide sequence ID" value="NZ_BOMO01000163.1"/>
</dbReference>
<dbReference type="PANTHER" id="PTHR46082:SF6">
    <property type="entry name" value="AAA+ ATPASE DOMAIN-CONTAINING PROTEIN-RELATED"/>
    <property type="match status" value="1"/>
</dbReference>
<dbReference type="InterPro" id="IPR056681">
    <property type="entry name" value="DUF7779"/>
</dbReference>
<dbReference type="PANTHER" id="PTHR46082">
    <property type="entry name" value="ATP/GTP-BINDING PROTEIN-RELATED"/>
    <property type="match status" value="1"/>
</dbReference>
<organism evidence="4 5">
    <name type="scientific">Actinoplanes italicus</name>
    <dbReference type="NCBI Taxonomy" id="113567"/>
    <lineage>
        <taxon>Bacteria</taxon>
        <taxon>Bacillati</taxon>
        <taxon>Actinomycetota</taxon>
        <taxon>Actinomycetes</taxon>
        <taxon>Micromonosporales</taxon>
        <taxon>Micromonosporaceae</taxon>
        <taxon>Actinoplanes</taxon>
    </lineage>
</organism>
<dbReference type="OrthoDB" id="580767at2"/>
<comment type="caution">
    <text evidence="4">The sequence shown here is derived from an EMBL/GenBank/DDBJ whole genome shotgun (WGS) entry which is preliminary data.</text>
</comment>
<dbReference type="NCBIfam" id="NF041121">
    <property type="entry name" value="SAV_2336_NTERM"/>
    <property type="match status" value="1"/>
</dbReference>
<dbReference type="Pfam" id="PF00931">
    <property type="entry name" value="NB-ARC"/>
    <property type="match status" value="1"/>
</dbReference>
<dbReference type="Gene3D" id="3.40.50.300">
    <property type="entry name" value="P-loop containing nucleotide triphosphate hydrolases"/>
    <property type="match status" value="1"/>
</dbReference>
<feature type="region of interest" description="Disordered" evidence="1">
    <location>
        <begin position="210"/>
        <end position="231"/>
    </location>
</feature>
<evidence type="ECO:0000259" key="2">
    <source>
        <dbReference type="Pfam" id="PF00931"/>
    </source>
</evidence>
<dbReference type="GO" id="GO:0043531">
    <property type="term" value="F:ADP binding"/>
    <property type="evidence" value="ECO:0007669"/>
    <property type="project" value="InterPro"/>
</dbReference>
<dbReference type="InterPro" id="IPR011990">
    <property type="entry name" value="TPR-like_helical_dom_sf"/>
</dbReference>
<protein>
    <submittedName>
        <fullName evidence="4">Tetratricopeptide repeat protein</fullName>
    </submittedName>
</protein>